<organism evidence="1 2">
    <name type="scientific">Xylaria curta</name>
    <dbReference type="NCBI Taxonomy" id="42375"/>
    <lineage>
        <taxon>Eukaryota</taxon>
        <taxon>Fungi</taxon>
        <taxon>Dikarya</taxon>
        <taxon>Ascomycota</taxon>
        <taxon>Pezizomycotina</taxon>
        <taxon>Sordariomycetes</taxon>
        <taxon>Xylariomycetidae</taxon>
        <taxon>Xylariales</taxon>
        <taxon>Xylariaceae</taxon>
        <taxon>Xylaria</taxon>
    </lineage>
</organism>
<gene>
    <name evidence="1" type="ORF">NUW58_g2405</name>
</gene>
<accession>A0ACC1PFR1</accession>
<proteinExistence type="predicted"/>
<evidence type="ECO:0000313" key="1">
    <source>
        <dbReference type="EMBL" id="KAJ2991752.1"/>
    </source>
</evidence>
<protein>
    <submittedName>
        <fullName evidence="1">Uncharacterized protein</fullName>
    </submittedName>
</protein>
<comment type="caution">
    <text evidence="1">The sequence shown here is derived from an EMBL/GenBank/DDBJ whole genome shotgun (WGS) entry which is preliminary data.</text>
</comment>
<sequence>MITISTIAFKSVLRQERSARRVQITSIYKIDKVIADRKAEDFLEEENEELRQRALELIPPEYHDLLRTFSKVDSDTLPPHRLHVDHKIEFIGGKTAADLGYSPLYKMSLDELEADRYPLPLIEETLSRIAKAKIFTKIDRYINNTLFDYLDDFCSAYVDDILIYSDNLEEHRTHVKKVLQRLRDAGLQADLKKSEFHVTETKFLGYIINTEGIRANPKKLTVVKFWESPITVKGDFDFNVGDYVLILKKQQSWKTDRPSDKLDYPMVQKKFKILEREDNTFVLDVPPTWRASNRFHVDRLRKYPNNPLEGQEADNPDGEIVEPEGDEEFEVEKYPAENFRNSAKQLKEFHDDNPDLAGPPARLEEWLEAAAEDRFAEPHPDDNRALAQGRRQMRRRHA</sequence>
<reference evidence="1" key="1">
    <citation type="submission" date="2022-10" db="EMBL/GenBank/DDBJ databases">
        <title>Genome Sequence of Xylaria curta.</title>
        <authorList>
            <person name="Buettner E."/>
        </authorList>
    </citation>
    <scope>NUCLEOTIDE SEQUENCE</scope>
    <source>
        <strain evidence="1">Babe10</strain>
    </source>
</reference>
<dbReference type="Proteomes" id="UP001143856">
    <property type="component" value="Unassembled WGS sequence"/>
</dbReference>
<evidence type="ECO:0000313" key="2">
    <source>
        <dbReference type="Proteomes" id="UP001143856"/>
    </source>
</evidence>
<dbReference type="EMBL" id="JAPDGR010000310">
    <property type="protein sequence ID" value="KAJ2991752.1"/>
    <property type="molecule type" value="Genomic_DNA"/>
</dbReference>
<name>A0ACC1PFR1_9PEZI</name>
<keyword evidence="2" id="KW-1185">Reference proteome</keyword>